<feature type="chain" id="PRO_5042009268" evidence="2">
    <location>
        <begin position="20"/>
        <end position="94"/>
    </location>
</feature>
<keyword evidence="4" id="KW-1185">Reference proteome</keyword>
<evidence type="ECO:0000313" key="3">
    <source>
        <dbReference type="EMBL" id="GMH09857.1"/>
    </source>
</evidence>
<sequence length="94" mass="10242">MKSFLISLFLLLLLPLLLGDANLPSTGKNRRLLITAFDAAMPGKSPSAEKIIFTGDQEQEPETNDHHSIPRQFWDSGGQNPHGSPDASTSDKNP</sequence>
<organism evidence="3 4">
    <name type="scientific">Nepenthes gracilis</name>
    <name type="common">Slender pitcher plant</name>
    <dbReference type="NCBI Taxonomy" id="150966"/>
    <lineage>
        <taxon>Eukaryota</taxon>
        <taxon>Viridiplantae</taxon>
        <taxon>Streptophyta</taxon>
        <taxon>Embryophyta</taxon>
        <taxon>Tracheophyta</taxon>
        <taxon>Spermatophyta</taxon>
        <taxon>Magnoliopsida</taxon>
        <taxon>eudicotyledons</taxon>
        <taxon>Gunneridae</taxon>
        <taxon>Pentapetalae</taxon>
        <taxon>Caryophyllales</taxon>
        <taxon>Nepenthaceae</taxon>
        <taxon>Nepenthes</taxon>
    </lineage>
</organism>
<accession>A0AAD3SFY9</accession>
<evidence type="ECO:0000256" key="2">
    <source>
        <dbReference type="SAM" id="SignalP"/>
    </source>
</evidence>
<name>A0AAD3SFY9_NEPGR</name>
<reference evidence="3" key="1">
    <citation type="submission" date="2023-05" db="EMBL/GenBank/DDBJ databases">
        <title>Nepenthes gracilis genome sequencing.</title>
        <authorList>
            <person name="Fukushima K."/>
        </authorList>
    </citation>
    <scope>NUCLEOTIDE SEQUENCE</scope>
    <source>
        <strain evidence="3">SING2019-196</strain>
    </source>
</reference>
<keyword evidence="2" id="KW-0732">Signal</keyword>
<dbReference type="AlphaFoldDB" id="A0AAD3SFY9"/>
<feature type="compositionally biased region" description="Polar residues" evidence="1">
    <location>
        <begin position="77"/>
        <end position="94"/>
    </location>
</feature>
<gene>
    <name evidence="3" type="ORF">Nepgr_011698</name>
</gene>
<feature type="signal peptide" evidence="2">
    <location>
        <begin position="1"/>
        <end position="19"/>
    </location>
</feature>
<feature type="region of interest" description="Disordered" evidence="1">
    <location>
        <begin position="54"/>
        <end position="94"/>
    </location>
</feature>
<evidence type="ECO:0000256" key="1">
    <source>
        <dbReference type="SAM" id="MobiDB-lite"/>
    </source>
</evidence>
<comment type="caution">
    <text evidence="3">The sequence shown here is derived from an EMBL/GenBank/DDBJ whole genome shotgun (WGS) entry which is preliminary data.</text>
</comment>
<dbReference type="EMBL" id="BSYO01000009">
    <property type="protein sequence ID" value="GMH09857.1"/>
    <property type="molecule type" value="Genomic_DNA"/>
</dbReference>
<dbReference type="Proteomes" id="UP001279734">
    <property type="component" value="Unassembled WGS sequence"/>
</dbReference>
<proteinExistence type="predicted"/>
<protein>
    <submittedName>
        <fullName evidence="3">Uncharacterized protein</fullName>
    </submittedName>
</protein>
<evidence type="ECO:0000313" key="4">
    <source>
        <dbReference type="Proteomes" id="UP001279734"/>
    </source>
</evidence>